<dbReference type="EC" id="3.5.4.3" evidence="3 7"/>
<evidence type="ECO:0000256" key="1">
    <source>
        <dbReference type="ARBA" id="ARBA00004984"/>
    </source>
</evidence>
<evidence type="ECO:0000256" key="8">
    <source>
        <dbReference type="RuleBase" id="RU366009"/>
    </source>
</evidence>
<reference evidence="10" key="1">
    <citation type="submission" date="2020-11" db="EMBL/GenBank/DDBJ databases">
        <title>Azospira inquinata sp. nov.</title>
        <authorList>
            <person name="Moe W.M."/>
            <person name="Mikes M.C."/>
        </authorList>
    </citation>
    <scope>NUCLEOTIDE SEQUENCE</scope>
    <source>
        <strain evidence="10">Azo-3</strain>
    </source>
</reference>
<dbReference type="PANTHER" id="PTHR11271:SF6">
    <property type="entry name" value="GUANINE DEAMINASE"/>
    <property type="match status" value="1"/>
</dbReference>
<name>A0A975SLW6_9RHOO</name>
<dbReference type="AlphaFoldDB" id="A0A975SLW6"/>
<evidence type="ECO:0000313" key="11">
    <source>
        <dbReference type="Proteomes" id="UP000683428"/>
    </source>
</evidence>
<keyword evidence="6 8" id="KW-0862">Zinc</keyword>
<dbReference type="GO" id="GO:0008892">
    <property type="term" value="F:guanine deaminase activity"/>
    <property type="evidence" value="ECO:0007669"/>
    <property type="project" value="UniProtKB-UniRule"/>
</dbReference>
<dbReference type="GO" id="GO:0005829">
    <property type="term" value="C:cytosol"/>
    <property type="evidence" value="ECO:0007669"/>
    <property type="project" value="TreeGrafter"/>
</dbReference>
<dbReference type="GO" id="GO:0008270">
    <property type="term" value="F:zinc ion binding"/>
    <property type="evidence" value="ECO:0007669"/>
    <property type="project" value="UniProtKB-UniRule"/>
</dbReference>
<dbReference type="KEGG" id="aiq:Azoinq_13025"/>
<dbReference type="InterPro" id="IPR006680">
    <property type="entry name" value="Amidohydro-rel"/>
</dbReference>
<keyword evidence="11" id="KW-1185">Reference proteome</keyword>
<evidence type="ECO:0000256" key="5">
    <source>
        <dbReference type="ARBA" id="ARBA00022801"/>
    </source>
</evidence>
<sequence>MTFPSAAPSPAPLLVRGSLLYFLADPGPDDQAEAYRWHEDGGLWIENGRIRLADGWDKVLAAMPVADRDRARRLDYRGRLILPGLVDAHLHYPQAGVIASFGRQLLDWLNDYTFPAEAQFADPEVAERGAEFVLDRLLAHGTTTASVFATVHPGSVDAFFQAAARRRLRMLCGKVMMDRNCPDYLQDTAADSERDCRDLIERWHGRDRLGYTLTPRFAPTSTPEQLAVAGALFAAYPDLHLQTHLSENKAEIAWVRELFPDRTSYLDAYDHYGLLGPRSIYAHAIHLDATDRQRLGESGSAVAFCPTSNLFLGSGFFDLDAVSNAGVRVGLATDVGGGTSYSLIRTLGEAYKVAQFKGTALSALRGWYLATLGGARALYLEDKIGSFQPGREGDFVVLDWAPTPELAFRQEQAKTLEERLFALMILGDERCVVATHVLGEAAYRR</sequence>
<comment type="pathway">
    <text evidence="1 8">Purine metabolism; guanine degradation; xanthine from guanine: step 1/1.</text>
</comment>
<comment type="similarity">
    <text evidence="2 8">Belongs to the metallo-dependent hydrolases superfamily. ATZ/TRZ family.</text>
</comment>
<evidence type="ECO:0000259" key="9">
    <source>
        <dbReference type="Pfam" id="PF01979"/>
    </source>
</evidence>
<dbReference type="Proteomes" id="UP000683428">
    <property type="component" value="Chromosome"/>
</dbReference>
<dbReference type="PANTHER" id="PTHR11271">
    <property type="entry name" value="GUANINE DEAMINASE"/>
    <property type="match status" value="1"/>
</dbReference>
<evidence type="ECO:0000256" key="7">
    <source>
        <dbReference type="NCBIfam" id="TIGR02967"/>
    </source>
</evidence>
<evidence type="ECO:0000256" key="6">
    <source>
        <dbReference type="ARBA" id="ARBA00022833"/>
    </source>
</evidence>
<dbReference type="Pfam" id="PF01979">
    <property type="entry name" value="Amidohydro_1"/>
    <property type="match status" value="1"/>
</dbReference>
<dbReference type="NCBIfam" id="TIGR02967">
    <property type="entry name" value="guan_deamin"/>
    <property type="match status" value="1"/>
</dbReference>
<comment type="function">
    <text evidence="8">Catalyzes the hydrolytic deamination of guanine, producing xanthine and ammonia.</text>
</comment>
<gene>
    <name evidence="10" type="primary">guaD</name>
    <name evidence="10" type="ORF">Azoinq_13025</name>
</gene>
<keyword evidence="4 8" id="KW-0479">Metal-binding</keyword>
<dbReference type="InterPro" id="IPR051607">
    <property type="entry name" value="Metallo-dep_hydrolases"/>
</dbReference>
<comment type="cofactor">
    <cofactor evidence="8">
        <name>Zn(2+)</name>
        <dbReference type="ChEBI" id="CHEBI:29105"/>
    </cofactor>
    <text evidence="8">Binds 1 zinc ion per subunit.</text>
</comment>
<dbReference type="NCBIfam" id="NF006679">
    <property type="entry name" value="PRK09228.1"/>
    <property type="match status" value="1"/>
</dbReference>
<protein>
    <recommendedName>
        <fullName evidence="3 7">Guanine deaminase</fullName>
        <shortName evidence="8">Guanase</shortName>
        <ecNumber evidence="3 7">3.5.4.3</ecNumber>
    </recommendedName>
    <alternativeName>
        <fullName evidence="8">Guanine aminohydrolase</fullName>
    </alternativeName>
</protein>
<dbReference type="CDD" id="cd01303">
    <property type="entry name" value="GDEase"/>
    <property type="match status" value="1"/>
</dbReference>
<keyword evidence="5 8" id="KW-0378">Hydrolase</keyword>
<comment type="catalytic activity">
    <reaction evidence="8">
        <text>guanine + H2O + H(+) = xanthine + NH4(+)</text>
        <dbReference type="Rhea" id="RHEA:14665"/>
        <dbReference type="ChEBI" id="CHEBI:15377"/>
        <dbReference type="ChEBI" id="CHEBI:15378"/>
        <dbReference type="ChEBI" id="CHEBI:16235"/>
        <dbReference type="ChEBI" id="CHEBI:17712"/>
        <dbReference type="ChEBI" id="CHEBI:28938"/>
        <dbReference type="EC" id="3.5.4.3"/>
    </reaction>
</comment>
<evidence type="ECO:0000313" key="10">
    <source>
        <dbReference type="EMBL" id="QWT48745.1"/>
    </source>
</evidence>
<feature type="domain" description="Amidohydrolase-related" evidence="9">
    <location>
        <begin position="81"/>
        <end position="420"/>
    </location>
</feature>
<dbReference type="FunFam" id="3.20.20.140:FF:000022">
    <property type="entry name" value="Guanine deaminase"/>
    <property type="match status" value="1"/>
</dbReference>
<dbReference type="InterPro" id="IPR014311">
    <property type="entry name" value="Guanine_deaminase"/>
</dbReference>
<dbReference type="RefSeq" id="WP_216128459.1">
    <property type="nucleotide sequence ID" value="NZ_CP064782.1"/>
</dbReference>
<dbReference type="EMBL" id="CP064782">
    <property type="protein sequence ID" value="QWT48745.1"/>
    <property type="molecule type" value="Genomic_DNA"/>
</dbReference>
<evidence type="ECO:0000256" key="4">
    <source>
        <dbReference type="ARBA" id="ARBA00022723"/>
    </source>
</evidence>
<evidence type="ECO:0000256" key="3">
    <source>
        <dbReference type="ARBA" id="ARBA00012781"/>
    </source>
</evidence>
<proteinExistence type="inferred from homology"/>
<accession>A0A975SLW6</accession>
<organism evidence="10 11">
    <name type="scientific">Azospira inquinata</name>
    <dbReference type="NCBI Taxonomy" id="2785627"/>
    <lineage>
        <taxon>Bacteria</taxon>
        <taxon>Pseudomonadati</taxon>
        <taxon>Pseudomonadota</taxon>
        <taxon>Betaproteobacteria</taxon>
        <taxon>Rhodocyclales</taxon>
        <taxon>Rhodocyclaceae</taxon>
        <taxon>Azospira</taxon>
    </lineage>
</organism>
<dbReference type="GO" id="GO:0006147">
    <property type="term" value="P:guanine catabolic process"/>
    <property type="evidence" value="ECO:0007669"/>
    <property type="project" value="UniProtKB-UniRule"/>
</dbReference>
<evidence type="ECO:0000256" key="2">
    <source>
        <dbReference type="ARBA" id="ARBA00006745"/>
    </source>
</evidence>